<feature type="transmembrane region" description="Helical" evidence="1">
    <location>
        <begin position="12"/>
        <end position="33"/>
    </location>
</feature>
<protein>
    <submittedName>
        <fullName evidence="2">Uncharacterized protein</fullName>
    </submittedName>
</protein>
<evidence type="ECO:0000256" key="1">
    <source>
        <dbReference type="SAM" id="Phobius"/>
    </source>
</evidence>
<evidence type="ECO:0000313" key="3">
    <source>
        <dbReference type="Proteomes" id="UP000198935"/>
    </source>
</evidence>
<sequence length="37" mass="4411">MEQKDETMRKKNYLLALYLLIAGFIGGALYWVWVFTK</sequence>
<dbReference type="STRING" id="1503961.SAMN05421736_106177"/>
<accession>A0A1H3QHD3</accession>
<evidence type="ECO:0000313" key="2">
    <source>
        <dbReference type="EMBL" id="SDZ12700.1"/>
    </source>
</evidence>
<dbReference type="Proteomes" id="UP000198935">
    <property type="component" value="Unassembled WGS sequence"/>
</dbReference>
<keyword evidence="1" id="KW-0472">Membrane</keyword>
<keyword evidence="1" id="KW-0812">Transmembrane</keyword>
<dbReference type="EMBL" id="FNPI01000006">
    <property type="protein sequence ID" value="SDZ12700.1"/>
    <property type="molecule type" value="Genomic_DNA"/>
</dbReference>
<keyword evidence="3" id="KW-1185">Reference proteome</keyword>
<gene>
    <name evidence="2" type="ORF">SAMN05421736_106177</name>
</gene>
<dbReference type="AlphaFoldDB" id="A0A1H3QHD3"/>
<organism evidence="2 3">
    <name type="scientific">Evansella caseinilytica</name>
    <dbReference type="NCBI Taxonomy" id="1503961"/>
    <lineage>
        <taxon>Bacteria</taxon>
        <taxon>Bacillati</taxon>
        <taxon>Bacillota</taxon>
        <taxon>Bacilli</taxon>
        <taxon>Bacillales</taxon>
        <taxon>Bacillaceae</taxon>
        <taxon>Evansella</taxon>
    </lineage>
</organism>
<name>A0A1H3QHD3_9BACI</name>
<proteinExistence type="predicted"/>
<reference evidence="3" key="1">
    <citation type="submission" date="2016-10" db="EMBL/GenBank/DDBJ databases">
        <authorList>
            <person name="Varghese N."/>
            <person name="Submissions S."/>
        </authorList>
    </citation>
    <scope>NUCLEOTIDE SEQUENCE [LARGE SCALE GENOMIC DNA]</scope>
    <source>
        <strain evidence="3">SP</strain>
    </source>
</reference>
<keyword evidence="1" id="KW-1133">Transmembrane helix</keyword>